<feature type="region of interest" description="Disordered" evidence="8">
    <location>
        <begin position="1"/>
        <end position="47"/>
    </location>
</feature>
<evidence type="ECO:0000256" key="1">
    <source>
        <dbReference type="ARBA" id="ARBA00004651"/>
    </source>
</evidence>
<keyword evidence="2 7" id="KW-0813">Transport</keyword>
<feature type="transmembrane region" description="Helical" evidence="7">
    <location>
        <begin position="56"/>
        <end position="85"/>
    </location>
</feature>
<dbReference type="Gene3D" id="1.10.3720.10">
    <property type="entry name" value="MetI-like"/>
    <property type="match status" value="1"/>
</dbReference>
<dbReference type="Pfam" id="PF00528">
    <property type="entry name" value="BPD_transp_1"/>
    <property type="match status" value="1"/>
</dbReference>
<organism evidence="10 11">
    <name type="scientific">Okibacterium fritillariae</name>
    <dbReference type="NCBI Taxonomy" id="123320"/>
    <lineage>
        <taxon>Bacteria</taxon>
        <taxon>Bacillati</taxon>
        <taxon>Actinomycetota</taxon>
        <taxon>Actinomycetes</taxon>
        <taxon>Micrococcales</taxon>
        <taxon>Microbacteriaceae</taxon>
        <taxon>Okibacterium</taxon>
    </lineage>
</organism>
<evidence type="ECO:0000256" key="2">
    <source>
        <dbReference type="ARBA" id="ARBA00022448"/>
    </source>
</evidence>
<keyword evidence="4 7" id="KW-0812">Transmembrane</keyword>
<feature type="transmembrane region" description="Helical" evidence="7">
    <location>
        <begin position="120"/>
        <end position="144"/>
    </location>
</feature>
<keyword evidence="11" id="KW-1185">Reference proteome</keyword>
<feature type="domain" description="ABC transmembrane type-1" evidence="9">
    <location>
        <begin position="121"/>
        <end position="311"/>
    </location>
</feature>
<dbReference type="PANTHER" id="PTHR43744:SF12">
    <property type="entry name" value="ABC TRANSPORTER PERMEASE PROTEIN MG189-RELATED"/>
    <property type="match status" value="1"/>
</dbReference>
<feature type="transmembrane region" description="Helical" evidence="7">
    <location>
        <begin position="287"/>
        <end position="311"/>
    </location>
</feature>
<comment type="similarity">
    <text evidence="7">Belongs to the binding-protein-dependent transport system permease family.</text>
</comment>
<dbReference type="Proteomes" id="UP000190857">
    <property type="component" value="Unassembled WGS sequence"/>
</dbReference>
<evidence type="ECO:0000313" key="11">
    <source>
        <dbReference type="Proteomes" id="UP000190857"/>
    </source>
</evidence>
<dbReference type="PANTHER" id="PTHR43744">
    <property type="entry name" value="ABC TRANSPORTER PERMEASE PROTEIN MG189-RELATED-RELATED"/>
    <property type="match status" value="1"/>
</dbReference>
<dbReference type="RefSeq" id="WP_079726593.1">
    <property type="nucleotide sequence ID" value="NZ_FUZP01000001.1"/>
</dbReference>
<proteinExistence type="inferred from homology"/>
<feature type="transmembrane region" description="Helical" evidence="7">
    <location>
        <begin position="156"/>
        <end position="177"/>
    </location>
</feature>
<keyword evidence="3" id="KW-1003">Cell membrane</keyword>
<dbReference type="CDD" id="cd06261">
    <property type="entry name" value="TM_PBP2"/>
    <property type="match status" value="1"/>
</dbReference>
<keyword evidence="6 7" id="KW-0472">Membrane</keyword>
<dbReference type="STRING" id="123320.SAMN06309945_0364"/>
<comment type="subcellular location">
    <subcellularLocation>
        <location evidence="1 7">Cell membrane</location>
        <topology evidence="1 7">Multi-pass membrane protein</topology>
    </subcellularLocation>
</comment>
<dbReference type="InterPro" id="IPR035906">
    <property type="entry name" value="MetI-like_sf"/>
</dbReference>
<gene>
    <name evidence="10" type="ORF">SAMN06309945_0364</name>
</gene>
<protein>
    <submittedName>
        <fullName evidence="10">Carbohydrate ABC transporter membrane protein 2, CUT1 family</fullName>
    </submittedName>
</protein>
<dbReference type="EMBL" id="FUZP01000001">
    <property type="protein sequence ID" value="SKC37745.1"/>
    <property type="molecule type" value="Genomic_DNA"/>
</dbReference>
<evidence type="ECO:0000259" key="9">
    <source>
        <dbReference type="PROSITE" id="PS50928"/>
    </source>
</evidence>
<evidence type="ECO:0000256" key="7">
    <source>
        <dbReference type="RuleBase" id="RU363032"/>
    </source>
</evidence>
<dbReference type="AlphaFoldDB" id="A0A1T5IF52"/>
<evidence type="ECO:0000256" key="3">
    <source>
        <dbReference type="ARBA" id="ARBA00022475"/>
    </source>
</evidence>
<evidence type="ECO:0000256" key="6">
    <source>
        <dbReference type="ARBA" id="ARBA00023136"/>
    </source>
</evidence>
<dbReference type="GO" id="GO:0005886">
    <property type="term" value="C:plasma membrane"/>
    <property type="evidence" value="ECO:0007669"/>
    <property type="project" value="UniProtKB-SubCell"/>
</dbReference>
<keyword evidence="5 7" id="KW-1133">Transmembrane helix</keyword>
<name>A0A1T5IF52_9MICO</name>
<reference evidence="10 11" key="1">
    <citation type="submission" date="2017-02" db="EMBL/GenBank/DDBJ databases">
        <authorList>
            <person name="Peterson S.W."/>
        </authorList>
    </citation>
    <scope>NUCLEOTIDE SEQUENCE [LARGE SCALE GENOMIC DNA]</scope>
    <source>
        <strain evidence="10 11">VKM Ac-2059</strain>
    </source>
</reference>
<dbReference type="SUPFAM" id="SSF161098">
    <property type="entry name" value="MetI-like"/>
    <property type="match status" value="1"/>
</dbReference>
<accession>A0A1T5IF52</accession>
<dbReference type="InterPro" id="IPR000515">
    <property type="entry name" value="MetI-like"/>
</dbReference>
<dbReference type="PROSITE" id="PS50928">
    <property type="entry name" value="ABC_TM1"/>
    <property type="match status" value="1"/>
</dbReference>
<evidence type="ECO:0000256" key="4">
    <source>
        <dbReference type="ARBA" id="ARBA00022692"/>
    </source>
</evidence>
<evidence type="ECO:0000256" key="8">
    <source>
        <dbReference type="SAM" id="MobiDB-lite"/>
    </source>
</evidence>
<feature type="transmembrane region" description="Helical" evidence="7">
    <location>
        <begin position="189"/>
        <end position="210"/>
    </location>
</feature>
<feature type="compositionally biased region" description="Low complexity" evidence="8">
    <location>
        <begin position="11"/>
        <end position="37"/>
    </location>
</feature>
<feature type="transmembrane region" description="Helical" evidence="7">
    <location>
        <begin position="231"/>
        <end position="253"/>
    </location>
</feature>
<sequence length="325" mass="35397">MSHTLETPADASSGRTPRSTRSTRSARGGSRSTRPGGATAGRVETPARKKARQRSLVLRGISLVVFLAATFFLLLPIIIIVFTAFKPTSEVNAFPPTLVPTEWTFDNFTRIFTELPFARLIANSFVFAGGVTICALVFDSLVAYALARIDFRGKNVLLIAIIASLMIPFQATLIPVYQLVSDLGWVNTFAALIIPRAADAFGIFFLRQFFVSLPRDLDSAARIDGASEWRVFRSVVLPNAVPALLTLAIFTFVNNWNDLLWPLVFTTDSEMGTITSGLTLLTGPGGIIPYGVMMAGSLIAVLPLAIMFLFVQRRFIESVATTGLK</sequence>
<evidence type="ECO:0000313" key="10">
    <source>
        <dbReference type="EMBL" id="SKC37745.1"/>
    </source>
</evidence>
<evidence type="ECO:0000256" key="5">
    <source>
        <dbReference type="ARBA" id="ARBA00022989"/>
    </source>
</evidence>
<dbReference type="GO" id="GO:0055085">
    <property type="term" value="P:transmembrane transport"/>
    <property type="evidence" value="ECO:0007669"/>
    <property type="project" value="InterPro"/>
</dbReference>